<accession>A0A645DE78</accession>
<organism evidence="2">
    <name type="scientific">bioreactor metagenome</name>
    <dbReference type="NCBI Taxonomy" id="1076179"/>
    <lineage>
        <taxon>unclassified sequences</taxon>
        <taxon>metagenomes</taxon>
        <taxon>ecological metagenomes</taxon>
    </lineage>
</organism>
<keyword evidence="1" id="KW-1133">Transmembrane helix</keyword>
<evidence type="ECO:0000313" key="2">
    <source>
        <dbReference type="EMBL" id="MPM87348.1"/>
    </source>
</evidence>
<protein>
    <submittedName>
        <fullName evidence="2">Uncharacterized protein</fullName>
    </submittedName>
</protein>
<keyword evidence="1" id="KW-0472">Membrane</keyword>
<comment type="caution">
    <text evidence="2">The sequence shown here is derived from an EMBL/GenBank/DDBJ whole genome shotgun (WGS) entry which is preliminary data.</text>
</comment>
<feature type="transmembrane region" description="Helical" evidence="1">
    <location>
        <begin position="252"/>
        <end position="270"/>
    </location>
</feature>
<dbReference type="EMBL" id="VSSQ01035186">
    <property type="protein sequence ID" value="MPM87348.1"/>
    <property type="molecule type" value="Genomic_DNA"/>
</dbReference>
<sequence length="369" mass="42224">MFNVKKLIKVVKNLKTVIYALVSVGLIIGLVSFYIFPLFEAQSSGLYTISDNIIMWTNVAHVGNSTANSWMFSGFLNFVYITSKASLWPTISSPDAIGLSILFFALGVGLCVATDFFIKKGPYSIYYRFIGDLLALLLLTFFLPRLELILALVVFYIAFVFLMVFKDYVPHTEKQTDELSIKRIYKNVDIYFLVFSLIIVLILILNKDVWSYVPEIYLQSQFAWRLWSLFSFFITFLAVYVFTYLIKYRYSIVLGFALTSMLVVVTQATLEKRMGKETNAFWYSVIDEDYCKRVTKVGVMNEYAPLCFSDSDYVPTYANGYYYYVRNMLKGQAGFFYDMSSYPNPAFVSGTGSFAITSLNTPMLLLPAV</sequence>
<evidence type="ECO:0000256" key="1">
    <source>
        <dbReference type="SAM" id="Phobius"/>
    </source>
</evidence>
<reference evidence="2" key="1">
    <citation type="submission" date="2019-08" db="EMBL/GenBank/DDBJ databases">
        <authorList>
            <person name="Kucharzyk K."/>
            <person name="Murdoch R.W."/>
            <person name="Higgins S."/>
            <person name="Loffler F."/>
        </authorList>
    </citation>
    <scope>NUCLEOTIDE SEQUENCE</scope>
</reference>
<proteinExistence type="predicted"/>
<keyword evidence="1" id="KW-0812">Transmembrane</keyword>
<feature type="transmembrane region" description="Helical" evidence="1">
    <location>
        <begin position="96"/>
        <end position="118"/>
    </location>
</feature>
<feature type="transmembrane region" description="Helical" evidence="1">
    <location>
        <begin position="16"/>
        <end position="36"/>
    </location>
</feature>
<feature type="transmembrane region" description="Helical" evidence="1">
    <location>
        <begin position="125"/>
        <end position="143"/>
    </location>
</feature>
<gene>
    <name evidence="2" type="ORF">SDC9_134444</name>
</gene>
<name>A0A645DE78_9ZZZZ</name>
<feature type="transmembrane region" description="Helical" evidence="1">
    <location>
        <begin position="226"/>
        <end position="245"/>
    </location>
</feature>
<dbReference type="AlphaFoldDB" id="A0A645DE78"/>
<feature type="transmembrane region" description="Helical" evidence="1">
    <location>
        <begin position="190"/>
        <end position="206"/>
    </location>
</feature>
<feature type="transmembrane region" description="Helical" evidence="1">
    <location>
        <begin position="149"/>
        <end position="169"/>
    </location>
</feature>